<sequence length="153" mass="16600">MLGSTRTARATKRFALLAATTLVATLLGAGPAAGQAQAAPLPPDQGWRSCGSLLIKKASVDNRGNMFEVNMVPGHALRVPHPSVGVAWGDLRNCVTFPNLDTLRQQFDCHAAFARKEQEWNMESDRQSNPDWKTDNPLQHRCNWDSSDGGGSS</sequence>
<feature type="chain" id="PRO_5001953162" evidence="2">
    <location>
        <begin position="39"/>
        <end position="153"/>
    </location>
</feature>
<evidence type="ECO:0000313" key="6">
    <source>
        <dbReference type="Proteomes" id="UP000215043"/>
    </source>
</evidence>
<reference evidence="3 6" key="2">
    <citation type="submission" date="2017-08" db="EMBL/GenBank/DDBJ databases">
        <title>The complete genome sequence of moderately halophilic actinomycete Actinopolyspora erythraea YIM 90600, the producer of novel erythromycin, novel actinopolysporins A-C and tubercidin.</title>
        <authorList>
            <person name="Yin M."/>
            <person name="Tang S."/>
        </authorList>
    </citation>
    <scope>NUCLEOTIDE SEQUENCE [LARGE SCALE GENOMIC DNA]</scope>
    <source>
        <strain evidence="3 6">YIM 90600</strain>
    </source>
</reference>
<evidence type="ECO:0000313" key="4">
    <source>
        <dbReference type="EMBL" id="KGI80547.1"/>
    </source>
</evidence>
<feature type="signal peptide" evidence="2">
    <location>
        <begin position="1"/>
        <end position="38"/>
    </location>
</feature>
<keyword evidence="5" id="KW-1185">Reference proteome</keyword>
<keyword evidence="2" id="KW-0732">Signal</keyword>
<reference evidence="4 5" key="1">
    <citation type="journal article" date="2014" name="PLoS ONE">
        <title>Identification and Characterization of a New Erythromycin Biosynthetic Gene Cluster in Actinopolyspora erythraea YIM90600, a Novel Erythronolide-Producing Halophilic Actinomycete Isolated from Salt Field.</title>
        <authorList>
            <person name="Chen D."/>
            <person name="Feng J."/>
            <person name="Huang L."/>
            <person name="Zhang Q."/>
            <person name="Wu J."/>
            <person name="Zhu X."/>
            <person name="Duan Y."/>
            <person name="Xu Z."/>
        </authorList>
    </citation>
    <scope>NUCLEOTIDE SEQUENCE [LARGE SCALE GENOMIC DNA]</scope>
    <source>
        <strain evidence="4 5">YIM90600</strain>
    </source>
</reference>
<dbReference type="AlphaFoldDB" id="A0A099D436"/>
<dbReference type="HOGENOM" id="CLU_1709339_0_0_11"/>
<dbReference type="Proteomes" id="UP000029737">
    <property type="component" value="Unassembled WGS sequence"/>
</dbReference>
<dbReference type="EMBL" id="JPMV01000031">
    <property type="protein sequence ID" value="KGI80547.1"/>
    <property type="molecule type" value="Genomic_DNA"/>
</dbReference>
<dbReference type="eggNOG" id="ENOG5031DI0">
    <property type="taxonomic scope" value="Bacteria"/>
</dbReference>
<name>A0A099D436_9ACTN</name>
<evidence type="ECO:0000313" key="3">
    <source>
        <dbReference type="EMBL" id="ASU77619.1"/>
    </source>
</evidence>
<dbReference type="RefSeq" id="WP_043575564.1">
    <property type="nucleotide sequence ID" value="NZ_CP022752.1"/>
</dbReference>
<dbReference type="OrthoDB" id="4412570at2"/>
<dbReference type="InterPro" id="IPR019719">
    <property type="entry name" value="DUF2599"/>
</dbReference>
<evidence type="ECO:0000256" key="1">
    <source>
        <dbReference type="SAM" id="MobiDB-lite"/>
    </source>
</evidence>
<dbReference type="EMBL" id="CP022752">
    <property type="protein sequence ID" value="ASU77619.1"/>
    <property type="molecule type" value="Genomic_DNA"/>
</dbReference>
<dbReference type="KEGG" id="aey:CDG81_04030"/>
<accession>A0A099D436</accession>
<evidence type="ECO:0000313" key="5">
    <source>
        <dbReference type="Proteomes" id="UP000029737"/>
    </source>
</evidence>
<gene>
    <name evidence="3" type="ORF">CDG81_04030</name>
    <name evidence="4" type="ORF">IL38_16910</name>
</gene>
<dbReference type="Pfam" id="PF10783">
    <property type="entry name" value="DUF2599"/>
    <property type="match status" value="1"/>
</dbReference>
<organism evidence="3 6">
    <name type="scientific">Actinopolyspora erythraea</name>
    <dbReference type="NCBI Taxonomy" id="414996"/>
    <lineage>
        <taxon>Bacteria</taxon>
        <taxon>Bacillati</taxon>
        <taxon>Actinomycetota</taxon>
        <taxon>Actinomycetes</taxon>
        <taxon>Actinopolysporales</taxon>
        <taxon>Actinopolysporaceae</taxon>
        <taxon>Actinopolyspora</taxon>
    </lineage>
</organism>
<evidence type="ECO:0000256" key="2">
    <source>
        <dbReference type="SAM" id="SignalP"/>
    </source>
</evidence>
<proteinExistence type="predicted"/>
<feature type="region of interest" description="Disordered" evidence="1">
    <location>
        <begin position="119"/>
        <end position="153"/>
    </location>
</feature>
<feature type="compositionally biased region" description="Basic and acidic residues" evidence="1">
    <location>
        <begin position="119"/>
        <end position="134"/>
    </location>
</feature>
<protein>
    <submittedName>
        <fullName evidence="3">DUF2599 domain-containing protein</fullName>
    </submittedName>
</protein>
<dbReference type="Proteomes" id="UP000215043">
    <property type="component" value="Chromosome"/>
</dbReference>